<evidence type="ECO:0000256" key="1">
    <source>
        <dbReference type="SAM" id="SignalP"/>
    </source>
</evidence>
<keyword evidence="1" id="KW-0732">Signal</keyword>
<dbReference type="EMBL" id="CACRSS010000016">
    <property type="protein sequence ID" value="VYT15879.1"/>
    <property type="molecule type" value="Genomic_DNA"/>
</dbReference>
<dbReference type="PROSITE" id="PS51257">
    <property type="entry name" value="PROKAR_LIPOPROTEIN"/>
    <property type="match status" value="1"/>
</dbReference>
<gene>
    <name evidence="2" type="ORF">AMLFYP55_00869</name>
</gene>
<reference evidence="2" key="1">
    <citation type="submission" date="2019-11" db="EMBL/GenBank/DDBJ databases">
        <authorList>
            <person name="Feng L."/>
        </authorList>
    </citation>
    <scope>NUCLEOTIDE SEQUENCE</scope>
    <source>
        <strain evidence="2">AMuciniphilaLFYP55</strain>
    </source>
</reference>
<evidence type="ECO:0000313" key="2">
    <source>
        <dbReference type="EMBL" id="VYT15879.1"/>
    </source>
</evidence>
<proteinExistence type="predicted"/>
<protein>
    <submittedName>
        <fullName evidence="2">Uncharacterized protein</fullName>
    </submittedName>
</protein>
<accession>A0A6N2UE74</accession>
<sequence length="330" mass="36975">MKYLSHLVCFLGILYSCNNLLANDNNDDLEETEQEASASLKIKSQTQLCSADYYIKKGLDKEEDRKRTDIGIGEKITFLLVGKPKGGIKELTWNIKGNGFEETKADLLKGSQKISLIAKKSLTKDTNVQIVAQTSEGKEAKISINIKVPTKIEAKKFSGEIETEDGNDKVDTKKIKFPKGKYGLIGFIELTLLPTNVSFKKINAVERDGGLEWPERDNNSKKPVLASAHTGHGVNKIVRIRDKNNLYDMVAETGDTVVNLNAIRKSGVNPQNFWWICKKYINLKEENKDTISLGKTNQIFNIEAIKMSITITIVKFGLEFKRNSDEGEIL</sequence>
<dbReference type="AlphaFoldDB" id="A0A6N2UE74"/>
<name>A0A6N2UE74_9BACT</name>
<feature type="chain" id="PRO_5026909696" evidence="1">
    <location>
        <begin position="23"/>
        <end position="330"/>
    </location>
</feature>
<dbReference type="RefSeq" id="WP_102721769.1">
    <property type="nucleotide sequence ID" value="NZ_CACRSS010000016.1"/>
</dbReference>
<feature type="signal peptide" evidence="1">
    <location>
        <begin position="1"/>
        <end position="22"/>
    </location>
</feature>
<organism evidence="2">
    <name type="scientific">Akkermansia muciniphila</name>
    <dbReference type="NCBI Taxonomy" id="239935"/>
    <lineage>
        <taxon>Bacteria</taxon>
        <taxon>Pseudomonadati</taxon>
        <taxon>Verrucomicrobiota</taxon>
        <taxon>Verrucomicrobiia</taxon>
        <taxon>Verrucomicrobiales</taxon>
        <taxon>Akkermansiaceae</taxon>
        <taxon>Akkermansia</taxon>
    </lineage>
</organism>